<dbReference type="SMART" id="SM00387">
    <property type="entry name" value="HATPase_c"/>
    <property type="match status" value="1"/>
</dbReference>
<feature type="transmembrane region" description="Helical" evidence="9">
    <location>
        <begin position="141"/>
        <end position="161"/>
    </location>
</feature>
<dbReference type="Gene3D" id="3.30.565.10">
    <property type="entry name" value="Histidine kinase-like ATPase, C-terminal domain"/>
    <property type="match status" value="1"/>
</dbReference>
<evidence type="ECO:0000256" key="5">
    <source>
        <dbReference type="ARBA" id="ARBA00022741"/>
    </source>
</evidence>
<accession>A0A6I3LL63</accession>
<keyword evidence="9" id="KW-1133">Transmembrane helix</keyword>
<dbReference type="OrthoDB" id="9815750at2"/>
<evidence type="ECO:0000256" key="9">
    <source>
        <dbReference type="SAM" id="Phobius"/>
    </source>
</evidence>
<evidence type="ECO:0000256" key="7">
    <source>
        <dbReference type="ARBA" id="ARBA00022840"/>
    </source>
</evidence>
<dbReference type="CDD" id="cd00082">
    <property type="entry name" value="HisKA"/>
    <property type="match status" value="1"/>
</dbReference>
<dbReference type="Gene3D" id="1.10.287.130">
    <property type="match status" value="1"/>
</dbReference>
<evidence type="ECO:0000256" key="3">
    <source>
        <dbReference type="ARBA" id="ARBA00022553"/>
    </source>
</evidence>
<keyword evidence="9" id="KW-0812">Transmembrane</keyword>
<comment type="catalytic activity">
    <reaction evidence="1">
        <text>ATP + protein L-histidine = ADP + protein N-phospho-L-histidine.</text>
        <dbReference type="EC" id="2.7.13.3"/>
    </reaction>
</comment>
<evidence type="ECO:0000256" key="2">
    <source>
        <dbReference type="ARBA" id="ARBA00012438"/>
    </source>
</evidence>
<keyword evidence="4" id="KW-0808">Transferase</keyword>
<dbReference type="InterPro" id="IPR003594">
    <property type="entry name" value="HATPase_dom"/>
</dbReference>
<dbReference type="PANTHER" id="PTHR43065">
    <property type="entry name" value="SENSOR HISTIDINE KINASE"/>
    <property type="match status" value="1"/>
</dbReference>
<evidence type="ECO:0000259" key="10">
    <source>
        <dbReference type="PROSITE" id="PS50109"/>
    </source>
</evidence>
<reference evidence="11 12" key="1">
    <citation type="submission" date="2019-11" db="EMBL/GenBank/DDBJ databases">
        <title>Genome of Strain BIT-d1.</title>
        <authorList>
            <person name="Yang Y."/>
        </authorList>
    </citation>
    <scope>NUCLEOTIDE SEQUENCE [LARGE SCALE GENOMIC DNA]</scope>
    <source>
        <strain evidence="11 12">BIT-d1</strain>
    </source>
</reference>
<keyword evidence="12" id="KW-1185">Reference proteome</keyword>
<keyword evidence="8" id="KW-0902">Two-component regulatory system</keyword>
<proteinExistence type="predicted"/>
<keyword evidence="3" id="KW-0597">Phosphoprotein</keyword>
<keyword evidence="7" id="KW-0067">ATP-binding</keyword>
<keyword evidence="9" id="KW-0472">Membrane</keyword>
<evidence type="ECO:0000256" key="4">
    <source>
        <dbReference type="ARBA" id="ARBA00022679"/>
    </source>
</evidence>
<dbReference type="SUPFAM" id="SSF55874">
    <property type="entry name" value="ATPase domain of HSP90 chaperone/DNA topoisomerase II/histidine kinase"/>
    <property type="match status" value="1"/>
</dbReference>
<keyword evidence="6 11" id="KW-0418">Kinase</keyword>
<evidence type="ECO:0000256" key="6">
    <source>
        <dbReference type="ARBA" id="ARBA00022777"/>
    </source>
</evidence>
<dbReference type="PANTHER" id="PTHR43065:SF10">
    <property type="entry name" value="PEROXIDE STRESS-ACTIVATED HISTIDINE KINASE MAK3"/>
    <property type="match status" value="1"/>
</dbReference>
<evidence type="ECO:0000313" key="11">
    <source>
        <dbReference type="EMBL" id="MTG98467.1"/>
    </source>
</evidence>
<evidence type="ECO:0000256" key="8">
    <source>
        <dbReference type="ARBA" id="ARBA00023012"/>
    </source>
</evidence>
<dbReference type="EC" id="2.7.13.3" evidence="2"/>
<dbReference type="AlphaFoldDB" id="A0A6I3LL63"/>
<dbReference type="Proteomes" id="UP000438760">
    <property type="component" value="Unassembled WGS sequence"/>
</dbReference>
<evidence type="ECO:0000313" key="12">
    <source>
        <dbReference type="Proteomes" id="UP000438760"/>
    </source>
</evidence>
<dbReference type="InterPro" id="IPR005467">
    <property type="entry name" value="His_kinase_dom"/>
</dbReference>
<dbReference type="InterPro" id="IPR036890">
    <property type="entry name" value="HATPase_C_sf"/>
</dbReference>
<organism evidence="11 12">
    <name type="scientific">Myroides albus</name>
    <dbReference type="NCBI Taxonomy" id="2562892"/>
    <lineage>
        <taxon>Bacteria</taxon>
        <taxon>Pseudomonadati</taxon>
        <taxon>Bacteroidota</taxon>
        <taxon>Flavobacteriia</taxon>
        <taxon>Flavobacteriales</taxon>
        <taxon>Flavobacteriaceae</taxon>
        <taxon>Myroides</taxon>
    </lineage>
</organism>
<dbReference type="GO" id="GO:0005524">
    <property type="term" value="F:ATP binding"/>
    <property type="evidence" value="ECO:0007669"/>
    <property type="project" value="UniProtKB-KW"/>
</dbReference>
<evidence type="ECO:0000256" key="1">
    <source>
        <dbReference type="ARBA" id="ARBA00000085"/>
    </source>
</evidence>
<comment type="caution">
    <text evidence="11">The sequence shown here is derived from an EMBL/GenBank/DDBJ whole genome shotgun (WGS) entry which is preliminary data.</text>
</comment>
<dbReference type="CDD" id="cd00075">
    <property type="entry name" value="HATPase"/>
    <property type="match status" value="1"/>
</dbReference>
<dbReference type="Pfam" id="PF02518">
    <property type="entry name" value="HATPase_c"/>
    <property type="match status" value="1"/>
</dbReference>
<dbReference type="GO" id="GO:0000155">
    <property type="term" value="F:phosphorelay sensor kinase activity"/>
    <property type="evidence" value="ECO:0007669"/>
    <property type="project" value="InterPro"/>
</dbReference>
<dbReference type="InterPro" id="IPR003661">
    <property type="entry name" value="HisK_dim/P_dom"/>
</dbReference>
<sequence length="383" mass="44296">MNNKKEIIRWLLVTAAFFTLVLILWNTYTFFQMYKEEERIKMNIWAETTNTLYNAKLSDTSLGLSLLILTENKTIPIVQTTEKDSILSFINVDERIVNNPKKAQDYLKKLKSQNTPMEVKIGDEIQYLYYGNSSLLTKLKYYPISLVLVFLFFSVLIFNFYRSHRSAMQNKLWTGMAKETAHQIGTPLSSLLGWIEIMKLENVDEQITSEIHKDVARLQTIADRFSKIGSKPQLSPYDIVEETRKTFEYLSPRNSKQIEYTINLPDYPIMIPLNKELHSWTIENLIKNAIDAMKGIGKLDILIQDNNKTVNIFITDTGSGIPKKLHSKIFEPGYTTKKRGWGLGLSLTKRIVEQFQSGKIKVYHSEVGKGTTFCLTYKKQKSR</sequence>
<feature type="domain" description="Histidine kinase" evidence="10">
    <location>
        <begin position="179"/>
        <end position="381"/>
    </location>
</feature>
<dbReference type="EMBL" id="WMJX01000020">
    <property type="protein sequence ID" value="MTG98467.1"/>
    <property type="molecule type" value="Genomic_DNA"/>
</dbReference>
<dbReference type="PRINTS" id="PR00344">
    <property type="entry name" value="BCTRLSENSOR"/>
</dbReference>
<feature type="transmembrane region" description="Helical" evidence="9">
    <location>
        <begin position="7"/>
        <end position="25"/>
    </location>
</feature>
<protein>
    <recommendedName>
        <fullName evidence="2">histidine kinase</fullName>
        <ecNumber evidence="2">2.7.13.3</ecNumber>
    </recommendedName>
</protein>
<gene>
    <name evidence="11" type="ORF">GJV76_10080</name>
</gene>
<name>A0A6I3LL63_9FLAO</name>
<keyword evidence="5" id="KW-0547">Nucleotide-binding</keyword>
<dbReference type="InterPro" id="IPR004358">
    <property type="entry name" value="Sig_transdc_His_kin-like_C"/>
</dbReference>
<dbReference type="PROSITE" id="PS50109">
    <property type="entry name" value="HIS_KIN"/>
    <property type="match status" value="1"/>
</dbReference>
<dbReference type="RefSeq" id="WP_155092493.1">
    <property type="nucleotide sequence ID" value="NZ_CP102754.1"/>
</dbReference>